<keyword evidence="2" id="KW-1185">Reference proteome</keyword>
<dbReference type="Proteomes" id="UP001396334">
    <property type="component" value="Unassembled WGS sequence"/>
</dbReference>
<sequence length="129" mass="14553">MHINHTESTIKGVEEGLSGVVLGSVQVKDKLAPFDGLMLIWFFGGGKSFGTCTNLGQPQQFWHFCFEASWLLESSCEVEVKHLWSSSVGSVPDRLLAVNLGLDRWFMKIRKDKMLIVRALQKRINDLSQ</sequence>
<evidence type="ECO:0000313" key="2">
    <source>
        <dbReference type="Proteomes" id="UP001396334"/>
    </source>
</evidence>
<reference evidence="1 2" key="1">
    <citation type="journal article" date="2024" name="G3 (Bethesda)">
        <title>Genome assembly of Hibiscus sabdariffa L. provides insights into metabolisms of medicinal natural products.</title>
        <authorList>
            <person name="Kim T."/>
        </authorList>
    </citation>
    <scope>NUCLEOTIDE SEQUENCE [LARGE SCALE GENOMIC DNA]</scope>
    <source>
        <strain evidence="1">TK-2024</strain>
        <tissue evidence="1">Old leaves</tissue>
    </source>
</reference>
<protein>
    <submittedName>
        <fullName evidence="1">Uncharacterized protein</fullName>
    </submittedName>
</protein>
<name>A0ABR2S0S5_9ROSI</name>
<accession>A0ABR2S0S5</accession>
<comment type="caution">
    <text evidence="1">The sequence shown here is derived from an EMBL/GenBank/DDBJ whole genome shotgun (WGS) entry which is preliminary data.</text>
</comment>
<dbReference type="EMBL" id="JBBPBN010000018">
    <property type="protein sequence ID" value="KAK9018808.1"/>
    <property type="molecule type" value="Genomic_DNA"/>
</dbReference>
<evidence type="ECO:0000313" key="1">
    <source>
        <dbReference type="EMBL" id="KAK9018808.1"/>
    </source>
</evidence>
<organism evidence="1 2">
    <name type="scientific">Hibiscus sabdariffa</name>
    <name type="common">roselle</name>
    <dbReference type="NCBI Taxonomy" id="183260"/>
    <lineage>
        <taxon>Eukaryota</taxon>
        <taxon>Viridiplantae</taxon>
        <taxon>Streptophyta</taxon>
        <taxon>Embryophyta</taxon>
        <taxon>Tracheophyta</taxon>
        <taxon>Spermatophyta</taxon>
        <taxon>Magnoliopsida</taxon>
        <taxon>eudicotyledons</taxon>
        <taxon>Gunneridae</taxon>
        <taxon>Pentapetalae</taxon>
        <taxon>rosids</taxon>
        <taxon>malvids</taxon>
        <taxon>Malvales</taxon>
        <taxon>Malvaceae</taxon>
        <taxon>Malvoideae</taxon>
        <taxon>Hibiscus</taxon>
    </lineage>
</organism>
<proteinExistence type="predicted"/>
<gene>
    <name evidence="1" type="ORF">V6N11_033855</name>
</gene>